<keyword evidence="5 6" id="KW-0472">Membrane</keyword>
<dbReference type="OrthoDB" id="16679at2759"/>
<evidence type="ECO:0000256" key="6">
    <source>
        <dbReference type="RuleBase" id="RU364120"/>
    </source>
</evidence>
<dbReference type="RefSeq" id="XP_007806223.1">
    <property type="nucleotide sequence ID" value="XM_007808032.1"/>
</dbReference>
<keyword evidence="2 6" id="KW-0812">Transmembrane</keyword>
<dbReference type="GO" id="GO:0005789">
    <property type="term" value="C:endoplasmic reticulum membrane"/>
    <property type="evidence" value="ECO:0007669"/>
    <property type="project" value="UniProtKB-SubCell"/>
</dbReference>
<evidence type="ECO:0000256" key="4">
    <source>
        <dbReference type="ARBA" id="ARBA00022989"/>
    </source>
</evidence>
<keyword evidence="3 6" id="KW-0256">Endoplasmic reticulum</keyword>
<organism evidence="8 9">
    <name type="scientific">Endocarpon pusillum (strain Z07020 / HMAS-L-300199)</name>
    <name type="common">Lichen-forming fungus</name>
    <dbReference type="NCBI Taxonomy" id="1263415"/>
    <lineage>
        <taxon>Eukaryota</taxon>
        <taxon>Fungi</taxon>
        <taxon>Dikarya</taxon>
        <taxon>Ascomycota</taxon>
        <taxon>Pezizomycotina</taxon>
        <taxon>Eurotiomycetes</taxon>
        <taxon>Chaetothyriomycetidae</taxon>
        <taxon>Verrucariales</taxon>
        <taxon>Verrucariaceae</taxon>
        <taxon>Endocarpon</taxon>
    </lineage>
</organism>
<dbReference type="EMBL" id="KE721541">
    <property type="protein sequence ID" value="ERF68085.1"/>
    <property type="molecule type" value="Genomic_DNA"/>
</dbReference>
<feature type="compositionally biased region" description="Basic and acidic residues" evidence="7">
    <location>
        <begin position="63"/>
        <end position="84"/>
    </location>
</feature>
<feature type="region of interest" description="Disordered" evidence="7">
    <location>
        <begin position="1"/>
        <end position="84"/>
    </location>
</feature>
<accession>U1HDJ5</accession>
<evidence type="ECO:0000313" key="8">
    <source>
        <dbReference type="EMBL" id="ERF68085.1"/>
    </source>
</evidence>
<keyword evidence="4 6" id="KW-1133">Transmembrane helix</keyword>
<keyword evidence="9" id="KW-1185">Reference proteome</keyword>
<gene>
    <name evidence="8" type="ORF">EPUS_06896</name>
</gene>
<feature type="transmembrane region" description="Helical" evidence="6">
    <location>
        <begin position="88"/>
        <end position="106"/>
    </location>
</feature>
<evidence type="ECO:0000256" key="3">
    <source>
        <dbReference type="ARBA" id="ARBA00022824"/>
    </source>
</evidence>
<feature type="compositionally biased region" description="Polar residues" evidence="7">
    <location>
        <begin position="30"/>
        <end position="57"/>
    </location>
</feature>
<comment type="subcellular location">
    <subcellularLocation>
        <location evidence="6">Membrane</location>
        <topology evidence="6">Single-pass membrane protein</topology>
    </subcellularLocation>
    <subcellularLocation>
        <location evidence="6">Endoplasmic reticulum membrane</location>
        <topology evidence="6">Single-pass membrane protein</topology>
    </subcellularLocation>
</comment>
<dbReference type="AlphaFoldDB" id="U1HDJ5"/>
<evidence type="ECO:0000256" key="2">
    <source>
        <dbReference type="ARBA" id="ARBA00022692"/>
    </source>
</evidence>
<name>U1HDJ5_ENDPU</name>
<comment type="similarity">
    <text evidence="1 6">Belongs to the RAMP4 family.</text>
</comment>
<dbReference type="eggNOG" id="ENOG502SDGZ">
    <property type="taxonomic scope" value="Eukaryota"/>
</dbReference>
<evidence type="ECO:0000256" key="1">
    <source>
        <dbReference type="ARBA" id="ARBA00005500"/>
    </source>
</evidence>
<proteinExistence type="inferred from homology"/>
<comment type="function">
    <text evidence="6">Interacts with target proteins during translocation into the lumen of the endoplasmic reticulum. Protects unfolded target proteins against degradation and facilitate correct glycosylation.</text>
</comment>
<dbReference type="Pfam" id="PF06624">
    <property type="entry name" value="RAMP4"/>
    <property type="match status" value="1"/>
</dbReference>
<dbReference type="InterPro" id="IPR010580">
    <property type="entry name" value="ER_stress-assoc"/>
</dbReference>
<evidence type="ECO:0000256" key="5">
    <source>
        <dbReference type="ARBA" id="ARBA00023136"/>
    </source>
</evidence>
<reference evidence="9" key="1">
    <citation type="journal article" date="2014" name="BMC Genomics">
        <title>Genome characteristics reveal the impact of lichenization on lichen-forming fungus Endocarpon pusillum Hedwig (Verrucariales, Ascomycota).</title>
        <authorList>
            <person name="Wang Y.-Y."/>
            <person name="Liu B."/>
            <person name="Zhang X.-Y."/>
            <person name="Zhou Q.-M."/>
            <person name="Zhang T."/>
            <person name="Li H."/>
            <person name="Yu Y.-F."/>
            <person name="Zhang X.-L."/>
            <person name="Hao X.-Y."/>
            <person name="Wang M."/>
            <person name="Wang L."/>
            <person name="Wei J.-C."/>
        </authorList>
    </citation>
    <scope>NUCLEOTIDE SEQUENCE [LARGE SCALE GENOMIC DNA]</scope>
    <source>
        <strain evidence="9">Z07020 / HMAS-L-300199</strain>
    </source>
</reference>
<evidence type="ECO:0000313" key="9">
    <source>
        <dbReference type="Proteomes" id="UP000019373"/>
    </source>
</evidence>
<dbReference type="Proteomes" id="UP000019373">
    <property type="component" value="Unassembled WGS sequence"/>
</dbReference>
<protein>
    <recommendedName>
        <fullName evidence="6">Stress-associated endoplasmic reticulum protein</fullName>
    </recommendedName>
</protein>
<dbReference type="HOGENOM" id="CLU_1927578_0_0_1"/>
<sequence>MVTQPPTLPPIRVRETHPPPPPPSLSLPSTQNPLHPTSRNLTQSLTYPQAQTPTQRRANAKFAKSEEKRMGKPESAVKKKADRTKPPISRGWIVLLAFVVCGSLAFELLRLFPVAWEFVAGFVARVAALFK</sequence>
<evidence type="ECO:0000256" key="7">
    <source>
        <dbReference type="SAM" id="MobiDB-lite"/>
    </source>
</evidence>
<dbReference type="GeneID" id="19241785"/>